<evidence type="ECO:0000256" key="3">
    <source>
        <dbReference type="SAM" id="SignalP"/>
    </source>
</evidence>
<evidence type="ECO:0000256" key="1">
    <source>
        <dbReference type="ARBA" id="ARBA00022448"/>
    </source>
</evidence>
<dbReference type="GO" id="GO:0015104">
    <property type="term" value="F:antimonite transmembrane transporter activity"/>
    <property type="evidence" value="ECO:0007669"/>
    <property type="project" value="TreeGrafter"/>
</dbReference>
<name>A0AAV9JGC4_9PEZI</name>
<feature type="signal peptide" evidence="3">
    <location>
        <begin position="1"/>
        <end position="19"/>
    </location>
</feature>
<comment type="caution">
    <text evidence="4">The sequence shown here is derived from an EMBL/GenBank/DDBJ whole genome shotgun (WGS) entry which is preliminary data.</text>
</comment>
<evidence type="ECO:0000256" key="2">
    <source>
        <dbReference type="SAM" id="Phobius"/>
    </source>
</evidence>
<dbReference type="GO" id="GO:0015105">
    <property type="term" value="F:arsenite transmembrane transporter activity"/>
    <property type="evidence" value="ECO:0007669"/>
    <property type="project" value="TreeGrafter"/>
</dbReference>
<dbReference type="EMBL" id="JAVFHQ010000031">
    <property type="protein sequence ID" value="KAK4543556.1"/>
    <property type="molecule type" value="Genomic_DNA"/>
</dbReference>
<evidence type="ECO:0000313" key="5">
    <source>
        <dbReference type="Proteomes" id="UP001324427"/>
    </source>
</evidence>
<reference evidence="4 5" key="1">
    <citation type="submission" date="2021-11" db="EMBL/GenBank/DDBJ databases">
        <title>Black yeast isolated from Biological Soil Crust.</title>
        <authorList>
            <person name="Kurbessoian T."/>
        </authorList>
    </citation>
    <scope>NUCLEOTIDE SEQUENCE [LARGE SCALE GENOMIC DNA]</scope>
    <source>
        <strain evidence="4 5">CCFEE 5522</strain>
    </source>
</reference>
<proteinExistence type="predicted"/>
<gene>
    <name evidence="4" type="ORF">LTR36_005451</name>
</gene>
<accession>A0AAV9JGC4</accession>
<keyword evidence="1" id="KW-0813">Transport</keyword>
<dbReference type="AlphaFoldDB" id="A0AAV9JGC4"/>
<sequence length="60" mass="6627">MAAPWSLLGLLYTILVLYASQGHSVVHQIVLAVRVAAPLIVYFIVVFFFTLLLAHRLGFG</sequence>
<keyword evidence="2" id="KW-0472">Membrane</keyword>
<evidence type="ECO:0000313" key="4">
    <source>
        <dbReference type="EMBL" id="KAK4543556.1"/>
    </source>
</evidence>
<protein>
    <submittedName>
        <fullName evidence="4">Uncharacterized protein</fullName>
    </submittedName>
</protein>
<keyword evidence="5" id="KW-1185">Reference proteome</keyword>
<feature type="chain" id="PRO_5043485573" evidence="3">
    <location>
        <begin position="20"/>
        <end position="60"/>
    </location>
</feature>
<keyword evidence="3" id="KW-0732">Signal</keyword>
<organism evidence="4 5">
    <name type="scientific">Oleoguttula mirabilis</name>
    <dbReference type="NCBI Taxonomy" id="1507867"/>
    <lineage>
        <taxon>Eukaryota</taxon>
        <taxon>Fungi</taxon>
        <taxon>Dikarya</taxon>
        <taxon>Ascomycota</taxon>
        <taxon>Pezizomycotina</taxon>
        <taxon>Dothideomycetes</taxon>
        <taxon>Dothideomycetidae</taxon>
        <taxon>Mycosphaerellales</taxon>
        <taxon>Teratosphaeriaceae</taxon>
        <taxon>Oleoguttula</taxon>
    </lineage>
</organism>
<dbReference type="GO" id="GO:0015297">
    <property type="term" value="F:antiporter activity"/>
    <property type="evidence" value="ECO:0007669"/>
    <property type="project" value="InterPro"/>
</dbReference>
<dbReference type="Proteomes" id="UP001324427">
    <property type="component" value="Unassembled WGS sequence"/>
</dbReference>
<dbReference type="PANTHER" id="PTHR43057:SF1">
    <property type="entry name" value="ARSENICAL-RESISTANCE PROTEIN 3"/>
    <property type="match status" value="1"/>
</dbReference>
<dbReference type="PANTHER" id="PTHR43057">
    <property type="entry name" value="ARSENITE EFFLUX TRANSPORTER"/>
    <property type="match status" value="1"/>
</dbReference>
<dbReference type="GO" id="GO:0005886">
    <property type="term" value="C:plasma membrane"/>
    <property type="evidence" value="ECO:0007669"/>
    <property type="project" value="TreeGrafter"/>
</dbReference>
<dbReference type="InterPro" id="IPR004706">
    <property type="entry name" value="Arsenical-R_Acr3"/>
</dbReference>
<keyword evidence="2" id="KW-0812">Transmembrane</keyword>
<feature type="transmembrane region" description="Helical" evidence="2">
    <location>
        <begin position="32"/>
        <end position="54"/>
    </location>
</feature>
<keyword evidence="2" id="KW-1133">Transmembrane helix</keyword>